<protein>
    <submittedName>
        <fullName evidence="10">Threonylcarbamoyladenosine tRNA methylthiotransferase MtaB</fullName>
    </submittedName>
</protein>
<dbReference type="GO" id="GO:0051539">
    <property type="term" value="F:4 iron, 4 sulfur cluster binding"/>
    <property type="evidence" value="ECO:0007669"/>
    <property type="project" value="UniProtKB-KW"/>
</dbReference>
<evidence type="ECO:0000256" key="6">
    <source>
        <dbReference type="ARBA" id="ARBA00023004"/>
    </source>
</evidence>
<keyword evidence="11" id="KW-1185">Reference proteome</keyword>
<dbReference type="PROSITE" id="PS51449">
    <property type="entry name" value="MTTASE_N"/>
    <property type="match status" value="1"/>
</dbReference>
<dbReference type="NCBIfam" id="TIGR01579">
    <property type="entry name" value="MiaB-like-C"/>
    <property type="match status" value="1"/>
</dbReference>
<dbReference type="CDD" id="cd01335">
    <property type="entry name" value="Radical_SAM"/>
    <property type="match status" value="1"/>
</dbReference>
<sequence>MSEIHIETLGCRLNQIESEATARFFTDDDFSVGMEGLTSSSETNNQILIGIINTCTVTQKAEQKARRLIRLMLKKYPQALIIVTGCYAQISAKEIEAIDPRICAIGGQMKSRLSAIPSLLNDFKNKNKWNAVDFAEVIKNNVTSQPQVKPGFPEDSFKLSASSFLSHSRASLKIQDGCNNNCAFCAIHIARGHSVSLDVQSAIDRVRELEEKGHDEVVLTSVNIGQYKAQYKGEYYNFTELLALLLANTKKIHFRISSLYPDVVDEKFCRVISDERVQPHFHISVQSGSSKILEAMNRPYSAKSVLDACNRLKKAKKNPFLACDIITGFPGETDEDFEQTMKLCNECDFAWVHAFPYSERPGTAAAVMKNKVPQSVSGERAKRITEWAVAQKIKYVESFIDTEHEAVLETVKRPLALAAGGKSGRIIYHAVTDNFIHCEIISENQMPANQMVKIKITGVLSERIKKGGDIEAAAMFI</sequence>
<evidence type="ECO:0000313" key="10">
    <source>
        <dbReference type="EMBL" id="SFI68032.1"/>
    </source>
</evidence>
<organism evidence="10 11">
    <name type="scientific">Treponema bryantii</name>
    <dbReference type="NCBI Taxonomy" id="163"/>
    <lineage>
        <taxon>Bacteria</taxon>
        <taxon>Pseudomonadati</taxon>
        <taxon>Spirochaetota</taxon>
        <taxon>Spirochaetia</taxon>
        <taxon>Spirochaetales</taxon>
        <taxon>Treponemataceae</taxon>
        <taxon>Treponema</taxon>
    </lineage>
</organism>
<dbReference type="InterPro" id="IPR013848">
    <property type="entry name" value="Methylthiotransferase_N"/>
</dbReference>
<evidence type="ECO:0000256" key="3">
    <source>
        <dbReference type="ARBA" id="ARBA00022679"/>
    </source>
</evidence>
<feature type="domain" description="Radical SAM core" evidence="9">
    <location>
        <begin position="164"/>
        <end position="394"/>
    </location>
</feature>
<dbReference type="PANTHER" id="PTHR11918">
    <property type="entry name" value="RADICAL SAM PROTEINS"/>
    <property type="match status" value="1"/>
</dbReference>
<dbReference type="SMART" id="SM00729">
    <property type="entry name" value="Elp3"/>
    <property type="match status" value="1"/>
</dbReference>
<keyword evidence="2" id="KW-0004">4Fe-4S</keyword>
<proteinExistence type="predicted"/>
<dbReference type="InterPro" id="IPR006638">
    <property type="entry name" value="Elp3/MiaA/NifB-like_rSAM"/>
</dbReference>
<dbReference type="EMBL" id="FORI01000004">
    <property type="protein sequence ID" value="SFI68032.1"/>
    <property type="molecule type" value="Genomic_DNA"/>
</dbReference>
<dbReference type="InterPro" id="IPR023404">
    <property type="entry name" value="rSAM_horseshoe"/>
</dbReference>
<dbReference type="Pfam" id="PF00919">
    <property type="entry name" value="UPF0004"/>
    <property type="match status" value="1"/>
</dbReference>
<dbReference type="InterPro" id="IPR005839">
    <property type="entry name" value="Methylthiotransferase"/>
</dbReference>
<dbReference type="AlphaFoldDB" id="A0A1I3K6D9"/>
<dbReference type="NCBIfam" id="TIGR00089">
    <property type="entry name" value="MiaB/RimO family radical SAM methylthiotransferase"/>
    <property type="match status" value="1"/>
</dbReference>
<dbReference type="Pfam" id="PF04055">
    <property type="entry name" value="Radical_SAM"/>
    <property type="match status" value="1"/>
</dbReference>
<dbReference type="Gene3D" id="3.80.30.20">
    <property type="entry name" value="tm_1862 like domain"/>
    <property type="match status" value="1"/>
</dbReference>
<evidence type="ECO:0000259" key="9">
    <source>
        <dbReference type="PROSITE" id="PS51918"/>
    </source>
</evidence>
<dbReference type="SUPFAM" id="SSF102114">
    <property type="entry name" value="Radical SAM enzymes"/>
    <property type="match status" value="1"/>
</dbReference>
<evidence type="ECO:0000256" key="5">
    <source>
        <dbReference type="ARBA" id="ARBA00022723"/>
    </source>
</evidence>
<dbReference type="RefSeq" id="WP_074931213.1">
    <property type="nucleotide sequence ID" value="NZ_FORI01000004.1"/>
</dbReference>
<dbReference type="SFLD" id="SFLDG01082">
    <property type="entry name" value="B12-binding_domain_containing"/>
    <property type="match status" value="1"/>
</dbReference>
<dbReference type="GO" id="GO:0035598">
    <property type="term" value="F:tRNA (N(6)-L-threonylcarbamoyladenosine(37)-C(2))-methylthiotransferase activity"/>
    <property type="evidence" value="ECO:0007669"/>
    <property type="project" value="TreeGrafter"/>
</dbReference>
<dbReference type="PROSITE" id="PS51918">
    <property type="entry name" value="RADICAL_SAM"/>
    <property type="match status" value="1"/>
</dbReference>
<evidence type="ECO:0000256" key="7">
    <source>
        <dbReference type="ARBA" id="ARBA00023014"/>
    </source>
</evidence>
<gene>
    <name evidence="10" type="ORF">SAMN04487775_10499</name>
</gene>
<comment type="cofactor">
    <cofactor evidence="1">
        <name>[4Fe-4S] cluster</name>
        <dbReference type="ChEBI" id="CHEBI:49883"/>
    </cofactor>
</comment>
<dbReference type="InterPro" id="IPR058240">
    <property type="entry name" value="rSAM_sf"/>
</dbReference>
<keyword evidence="7" id="KW-0411">Iron-sulfur</keyword>
<dbReference type="PROSITE" id="PS01278">
    <property type="entry name" value="MTTASE_RADICAL"/>
    <property type="match status" value="1"/>
</dbReference>
<dbReference type="Gene3D" id="3.40.50.12160">
    <property type="entry name" value="Methylthiotransferase, N-terminal domain"/>
    <property type="match status" value="1"/>
</dbReference>
<dbReference type="Proteomes" id="UP000182737">
    <property type="component" value="Unassembled WGS sequence"/>
</dbReference>
<keyword evidence="6" id="KW-0408">Iron</keyword>
<keyword evidence="3 10" id="KW-0808">Transferase</keyword>
<dbReference type="InterPro" id="IPR038135">
    <property type="entry name" value="Methylthiotransferase_N_sf"/>
</dbReference>
<feature type="domain" description="MTTase N-terminal" evidence="8">
    <location>
        <begin position="2"/>
        <end position="125"/>
    </location>
</feature>
<evidence type="ECO:0000313" key="11">
    <source>
        <dbReference type="Proteomes" id="UP000182737"/>
    </source>
</evidence>
<dbReference type="InterPro" id="IPR007197">
    <property type="entry name" value="rSAM"/>
</dbReference>
<dbReference type="InterPro" id="IPR006467">
    <property type="entry name" value="MiaB-like_bact"/>
</dbReference>
<dbReference type="SFLD" id="SFLDS00029">
    <property type="entry name" value="Radical_SAM"/>
    <property type="match status" value="1"/>
</dbReference>
<dbReference type="PANTHER" id="PTHR11918:SF45">
    <property type="entry name" value="THREONYLCARBAMOYLADENOSINE TRNA METHYLTHIOTRANSFERASE"/>
    <property type="match status" value="1"/>
</dbReference>
<dbReference type="InterPro" id="IPR020612">
    <property type="entry name" value="Methylthiotransferase_CS"/>
</dbReference>
<evidence type="ECO:0000256" key="2">
    <source>
        <dbReference type="ARBA" id="ARBA00022485"/>
    </source>
</evidence>
<keyword evidence="4" id="KW-0949">S-adenosyl-L-methionine</keyword>
<dbReference type="GO" id="GO:0046872">
    <property type="term" value="F:metal ion binding"/>
    <property type="evidence" value="ECO:0007669"/>
    <property type="project" value="UniProtKB-KW"/>
</dbReference>
<evidence type="ECO:0000259" key="8">
    <source>
        <dbReference type="PROSITE" id="PS51449"/>
    </source>
</evidence>
<keyword evidence="5" id="KW-0479">Metal-binding</keyword>
<evidence type="ECO:0000256" key="4">
    <source>
        <dbReference type="ARBA" id="ARBA00022691"/>
    </source>
</evidence>
<accession>A0A1I3K6D9</accession>
<evidence type="ECO:0000256" key="1">
    <source>
        <dbReference type="ARBA" id="ARBA00001966"/>
    </source>
</evidence>
<name>A0A1I3K6D9_9SPIR</name>
<reference evidence="11" key="1">
    <citation type="submission" date="2016-10" db="EMBL/GenBank/DDBJ databases">
        <authorList>
            <person name="Varghese N."/>
            <person name="Submissions S."/>
        </authorList>
    </citation>
    <scope>NUCLEOTIDE SEQUENCE [LARGE SCALE GENOMIC DNA]</scope>
    <source>
        <strain evidence="11">XBD1002</strain>
    </source>
</reference>